<organism evidence="1">
    <name type="scientific">Streptomyces avermitilis</name>
    <dbReference type="NCBI Taxonomy" id="33903"/>
    <lineage>
        <taxon>Bacteria</taxon>
        <taxon>Bacillati</taxon>
        <taxon>Actinomycetota</taxon>
        <taxon>Actinomycetes</taxon>
        <taxon>Kitasatosporales</taxon>
        <taxon>Streptomycetaceae</taxon>
        <taxon>Streptomyces</taxon>
    </lineage>
</organism>
<sequence>MSRAQLPETEVTSTVVDLLLSRFVTFSFVPAGNWLLDAAGAPPSPESVTVEPLQTCSPEAALPPAFSAGAVAEALSAGAVAACEGCVAWES</sequence>
<dbReference type="EMBL" id="AP019621">
    <property type="protein sequence ID" value="BBJ54200.1"/>
    <property type="molecule type" value="Genomic_DNA"/>
</dbReference>
<evidence type="ECO:0000313" key="1">
    <source>
        <dbReference type="EMBL" id="BBJ54200.1"/>
    </source>
</evidence>
<protein>
    <submittedName>
        <fullName evidence="1">Uncharacterized protein</fullName>
    </submittedName>
</protein>
<name>A0A499VMU4_STRAX</name>
<gene>
    <name evidence="1" type="ORF">SAVMC3_68290</name>
</gene>
<reference evidence="1" key="1">
    <citation type="submission" date="2019-04" db="EMBL/GenBank/DDBJ databases">
        <title>Draft genome sequences of Streptomyces avermitilis MC3.</title>
        <authorList>
            <person name="Komaki H."/>
            <person name="Tamura T."/>
            <person name="Hosoyama A."/>
        </authorList>
    </citation>
    <scope>NUCLEOTIDE SEQUENCE</scope>
    <source>
        <strain evidence="1">MC3</strain>
    </source>
</reference>
<dbReference type="AlphaFoldDB" id="A0A499VMU4"/>
<accession>A0A499VMU4</accession>
<proteinExistence type="predicted"/>